<dbReference type="InterPro" id="IPR038379">
    <property type="entry name" value="SecE_sf"/>
</dbReference>
<dbReference type="STRING" id="1208919.CDSE_0195"/>
<dbReference type="Pfam" id="PF00584">
    <property type="entry name" value="SecE"/>
    <property type="match status" value="1"/>
</dbReference>
<sequence length="121" mass="14692">MSISNLENYHGFMDRLKLFLSIFIFLGGFLFLFFDNEKKILRLTFLLLSFLFSFLLLFFTSYRKLLFIFFRDSFFELKLVSWPSRKESLRMTGVVFVFAFLFSLFICFIDKCIEFLLYCIF</sequence>
<dbReference type="eggNOG" id="COG0690">
    <property type="taxonomic scope" value="Bacteria"/>
</dbReference>
<dbReference type="InterPro" id="IPR005807">
    <property type="entry name" value="SecE_bac"/>
</dbReference>
<dbReference type="RefSeq" id="WP_015396706.1">
    <property type="nucleotide sequence ID" value="NC_020294.1"/>
</dbReference>
<dbReference type="Gene3D" id="1.20.5.1030">
    <property type="entry name" value="Preprotein translocase secy subunit"/>
    <property type="match status" value="1"/>
</dbReference>
<dbReference type="OrthoDB" id="9806365at2"/>
<evidence type="ECO:0000256" key="8">
    <source>
        <dbReference type="SAM" id="Phobius"/>
    </source>
</evidence>
<proteinExistence type="predicted"/>
<evidence type="ECO:0000313" key="9">
    <source>
        <dbReference type="EMBL" id="AGF47296.1"/>
    </source>
</evidence>
<evidence type="ECO:0000256" key="2">
    <source>
        <dbReference type="ARBA" id="ARBA00022448"/>
    </source>
</evidence>
<feature type="transmembrane region" description="Helical" evidence="8">
    <location>
        <begin position="46"/>
        <end position="69"/>
    </location>
</feature>
<evidence type="ECO:0000256" key="7">
    <source>
        <dbReference type="ARBA" id="ARBA00023136"/>
    </source>
</evidence>
<evidence type="ECO:0000256" key="5">
    <source>
        <dbReference type="ARBA" id="ARBA00022989"/>
    </source>
</evidence>
<dbReference type="EMBL" id="CP003803">
    <property type="protein sequence ID" value="AGF47296.1"/>
    <property type="molecule type" value="Genomic_DNA"/>
</dbReference>
<dbReference type="GO" id="GO:0009306">
    <property type="term" value="P:protein secretion"/>
    <property type="evidence" value="ECO:0007669"/>
    <property type="project" value="InterPro"/>
</dbReference>
<dbReference type="HOGENOM" id="CLU_113663_0_2_4"/>
<keyword evidence="6" id="KW-0811">Translocation</keyword>
<dbReference type="InterPro" id="IPR001901">
    <property type="entry name" value="Translocase_SecE/Sec61-g"/>
</dbReference>
<keyword evidence="10" id="KW-1185">Reference proteome</keyword>
<dbReference type="NCBIfam" id="TIGR00964">
    <property type="entry name" value="secE_bact"/>
    <property type="match status" value="1"/>
</dbReference>
<name>M1LT82_9PROT</name>
<feature type="transmembrane region" description="Helical" evidence="8">
    <location>
        <begin position="89"/>
        <end position="109"/>
    </location>
</feature>
<evidence type="ECO:0000313" key="10">
    <source>
        <dbReference type="Proteomes" id="UP000011547"/>
    </source>
</evidence>
<dbReference type="GO" id="GO:0008320">
    <property type="term" value="F:protein transmembrane transporter activity"/>
    <property type="evidence" value="ECO:0007669"/>
    <property type="project" value="InterPro"/>
</dbReference>
<keyword evidence="5 8" id="KW-1133">Transmembrane helix</keyword>
<dbReference type="KEGG" id="kde:CDSE_0195"/>
<evidence type="ECO:0000256" key="6">
    <source>
        <dbReference type="ARBA" id="ARBA00023010"/>
    </source>
</evidence>
<feature type="transmembrane region" description="Helical" evidence="8">
    <location>
        <begin position="16"/>
        <end position="34"/>
    </location>
</feature>
<keyword evidence="7 8" id="KW-0472">Membrane</keyword>
<keyword evidence="4" id="KW-0653">Protein transport</keyword>
<evidence type="ECO:0000256" key="4">
    <source>
        <dbReference type="ARBA" id="ARBA00022927"/>
    </source>
</evidence>
<dbReference type="AlphaFoldDB" id="M1LT82"/>
<organism evidence="9 10">
    <name type="scientific">Candidatus Kinetoplastidibacterium desouzai TCC079E</name>
    <dbReference type="NCBI Taxonomy" id="1208919"/>
    <lineage>
        <taxon>Bacteria</taxon>
        <taxon>Pseudomonadati</taxon>
        <taxon>Pseudomonadota</taxon>
        <taxon>Betaproteobacteria</taxon>
        <taxon>Candidatus Kinetoplastidibacterium</taxon>
    </lineage>
</organism>
<gene>
    <name evidence="9" type="ORF">CDSE_0195</name>
</gene>
<comment type="subcellular location">
    <subcellularLocation>
        <location evidence="1">Membrane</location>
    </subcellularLocation>
</comment>
<dbReference type="Proteomes" id="UP000011547">
    <property type="component" value="Chromosome"/>
</dbReference>
<protein>
    <submittedName>
        <fullName evidence="9">Preprotein translocase subunit SecE</fullName>
    </submittedName>
</protein>
<dbReference type="GO" id="GO:0006886">
    <property type="term" value="P:intracellular protein transport"/>
    <property type="evidence" value="ECO:0007669"/>
    <property type="project" value="InterPro"/>
</dbReference>
<dbReference type="GO" id="GO:0006605">
    <property type="term" value="P:protein targeting"/>
    <property type="evidence" value="ECO:0007669"/>
    <property type="project" value="InterPro"/>
</dbReference>
<dbReference type="GO" id="GO:0016020">
    <property type="term" value="C:membrane"/>
    <property type="evidence" value="ECO:0007669"/>
    <property type="project" value="UniProtKB-SubCell"/>
</dbReference>
<evidence type="ECO:0000256" key="3">
    <source>
        <dbReference type="ARBA" id="ARBA00022692"/>
    </source>
</evidence>
<evidence type="ECO:0000256" key="1">
    <source>
        <dbReference type="ARBA" id="ARBA00004370"/>
    </source>
</evidence>
<accession>M1LT82</accession>
<keyword evidence="2" id="KW-0813">Transport</keyword>
<keyword evidence="3 8" id="KW-0812">Transmembrane</keyword>
<reference evidence="9 10" key="1">
    <citation type="journal article" date="2013" name="Genome Biol. Evol.">
        <title>Genome evolution and phylogenomic analysis of candidatus kinetoplastibacterium, the betaproteobacterial endosymbionts of strigomonas and angomonas.</title>
        <authorList>
            <person name="Alves J.M."/>
            <person name="Serrano M.G."/>
            <person name="Maia da Silva F."/>
            <person name="Voegtly L.J."/>
            <person name="Matveyev A.V."/>
            <person name="Teixeira M.M."/>
            <person name="Camargo E.P."/>
            <person name="Buck G.A."/>
        </authorList>
    </citation>
    <scope>NUCLEOTIDE SEQUENCE [LARGE SCALE GENOMIC DNA]</scope>
    <source>
        <strain evidence="9 10">TCC079E</strain>
    </source>
</reference>